<dbReference type="EMBL" id="RQZC01000001">
    <property type="protein sequence ID" value="RRD30914.1"/>
    <property type="molecule type" value="Genomic_DNA"/>
</dbReference>
<sequence>MRIHRSAQRMHDRPAWRRPLTWAAAVLALVLLPACGAEYDVVIHDDDTVDLTYTLWDSSGLEIITEETCTQEAMSSYSTPLPPGARATYTYTTHGEDPACQISGSAIPLSELDGQSGAWSVTHEEREYVFSLSPSALSQAGGVEAAAGMTATVSVTFPGEVSSANGEIDGSTVTWREVTSSSERLEARGNDGSGFPVVPTLVVILLVIAMIVLTAVSVMASRRRKRAERAALQGFLQDPPTAPGPAPALPQGQHQPAQSPPAVPGHSPAPPGQAGVTIGPAQAALDEPYPQSPTPGYMLPTAPYQESPPGQASSSPQPPHPYNDPRNATYRPPDIPTVDR</sequence>
<dbReference type="Pfam" id="PF21946">
    <property type="entry name" value="LppM"/>
    <property type="match status" value="1"/>
</dbReference>
<protein>
    <recommendedName>
        <fullName evidence="3">LppM domain-containing protein</fullName>
    </recommendedName>
</protein>
<keyword evidence="5" id="KW-1185">Reference proteome</keyword>
<dbReference type="OrthoDB" id="3712375at2"/>
<dbReference type="AlphaFoldDB" id="A0A3P1V9L4"/>
<keyword evidence="2" id="KW-0812">Transmembrane</keyword>
<name>A0A3P1V9L4_9ACTO</name>
<evidence type="ECO:0000313" key="5">
    <source>
        <dbReference type="Proteomes" id="UP000271272"/>
    </source>
</evidence>
<proteinExistence type="predicted"/>
<organism evidence="4 5">
    <name type="scientific">Actinomyces bowdenii</name>
    <dbReference type="NCBI Taxonomy" id="131109"/>
    <lineage>
        <taxon>Bacteria</taxon>
        <taxon>Bacillati</taxon>
        <taxon>Actinomycetota</taxon>
        <taxon>Actinomycetes</taxon>
        <taxon>Actinomycetales</taxon>
        <taxon>Actinomycetaceae</taxon>
        <taxon>Actinomyces</taxon>
    </lineage>
</organism>
<comment type="caution">
    <text evidence="4">The sequence shown here is derived from an EMBL/GenBank/DDBJ whole genome shotgun (WGS) entry which is preliminary data.</text>
</comment>
<keyword evidence="2" id="KW-0472">Membrane</keyword>
<dbReference type="Proteomes" id="UP000271272">
    <property type="component" value="Unassembled WGS sequence"/>
</dbReference>
<evidence type="ECO:0000256" key="2">
    <source>
        <dbReference type="SAM" id="Phobius"/>
    </source>
</evidence>
<feature type="compositionally biased region" description="Pro residues" evidence="1">
    <location>
        <begin position="258"/>
        <end position="271"/>
    </location>
</feature>
<evidence type="ECO:0000256" key="1">
    <source>
        <dbReference type="SAM" id="MobiDB-lite"/>
    </source>
</evidence>
<feature type="region of interest" description="Disordered" evidence="1">
    <location>
        <begin position="235"/>
        <end position="340"/>
    </location>
</feature>
<keyword evidence="2" id="KW-1133">Transmembrane helix</keyword>
<gene>
    <name evidence="4" type="ORF">EII10_02190</name>
</gene>
<evidence type="ECO:0000259" key="3">
    <source>
        <dbReference type="Pfam" id="PF21946"/>
    </source>
</evidence>
<reference evidence="4 5" key="1">
    <citation type="submission" date="2018-11" db="EMBL/GenBank/DDBJ databases">
        <title>Genomes From Bacteria Associated with the Canine Oral Cavity: a Test Case for Automated Genome-Based Taxonomic Assignment.</title>
        <authorList>
            <person name="Coil D.A."/>
            <person name="Jospin G."/>
            <person name="Darling A.E."/>
            <person name="Wallis C."/>
            <person name="Davis I.J."/>
            <person name="Harris S."/>
            <person name="Eisen J.A."/>
            <person name="Holcombe L.J."/>
            <person name="O'Flynn C."/>
        </authorList>
    </citation>
    <scope>NUCLEOTIDE SEQUENCE [LARGE SCALE GENOMIC DNA]</scope>
    <source>
        <strain evidence="4 5">OH5050</strain>
    </source>
</reference>
<feature type="compositionally biased region" description="Low complexity" evidence="1">
    <location>
        <begin position="305"/>
        <end position="315"/>
    </location>
</feature>
<dbReference type="RefSeq" id="WP_124932826.1">
    <property type="nucleotide sequence ID" value="NZ_RQZC01000001.1"/>
</dbReference>
<evidence type="ECO:0000313" key="4">
    <source>
        <dbReference type="EMBL" id="RRD30914.1"/>
    </source>
</evidence>
<dbReference type="InterPro" id="IPR053807">
    <property type="entry name" value="LppM"/>
</dbReference>
<accession>A0A3P1V9L4</accession>
<feature type="domain" description="LppM" evidence="3">
    <location>
        <begin position="39"/>
        <end position="189"/>
    </location>
</feature>
<feature type="transmembrane region" description="Helical" evidence="2">
    <location>
        <begin position="197"/>
        <end position="220"/>
    </location>
</feature>